<dbReference type="OrthoDB" id="288896at2759"/>
<dbReference type="PANTHER" id="PTHR12277:SF81">
    <property type="entry name" value="PROTEIN ABHD13"/>
    <property type="match status" value="1"/>
</dbReference>
<keyword evidence="1" id="KW-0812">Transmembrane</keyword>
<dbReference type="GO" id="GO:0008474">
    <property type="term" value="F:palmitoyl-(protein) hydrolase activity"/>
    <property type="evidence" value="ECO:0007669"/>
    <property type="project" value="TreeGrafter"/>
</dbReference>
<dbReference type="Gene3D" id="3.40.50.1820">
    <property type="entry name" value="alpha/beta hydrolase"/>
    <property type="match status" value="1"/>
</dbReference>
<keyword evidence="1" id="KW-0472">Membrane</keyword>
<protein>
    <recommendedName>
        <fullName evidence="4">Serine aminopeptidase S33 domain-containing protein</fullName>
    </recommendedName>
</protein>
<evidence type="ECO:0008006" key="4">
    <source>
        <dbReference type="Google" id="ProtNLM"/>
    </source>
</evidence>
<dbReference type="EMBL" id="LDAU01000084">
    <property type="protein sequence ID" value="KRX07292.1"/>
    <property type="molecule type" value="Genomic_DNA"/>
</dbReference>
<feature type="transmembrane region" description="Helical" evidence="1">
    <location>
        <begin position="38"/>
        <end position="57"/>
    </location>
</feature>
<name>A0A0V0QY79_PSEPJ</name>
<evidence type="ECO:0000313" key="3">
    <source>
        <dbReference type="Proteomes" id="UP000054937"/>
    </source>
</evidence>
<reference evidence="2 3" key="1">
    <citation type="journal article" date="2015" name="Sci. Rep.">
        <title>Genome of the facultative scuticociliatosis pathogen Pseudocohnilembus persalinus provides insight into its virulence through horizontal gene transfer.</title>
        <authorList>
            <person name="Xiong J."/>
            <person name="Wang G."/>
            <person name="Cheng J."/>
            <person name="Tian M."/>
            <person name="Pan X."/>
            <person name="Warren A."/>
            <person name="Jiang C."/>
            <person name="Yuan D."/>
            <person name="Miao W."/>
        </authorList>
    </citation>
    <scope>NUCLEOTIDE SEQUENCE [LARGE SCALE GENOMIC DNA]</scope>
    <source>
        <strain evidence="2">36N120E</strain>
    </source>
</reference>
<dbReference type="SUPFAM" id="SSF53474">
    <property type="entry name" value="alpha/beta-Hydrolases"/>
    <property type="match status" value="1"/>
</dbReference>
<evidence type="ECO:0000313" key="2">
    <source>
        <dbReference type="EMBL" id="KRX07292.1"/>
    </source>
</evidence>
<accession>A0A0V0QY79</accession>
<dbReference type="PANTHER" id="PTHR12277">
    <property type="entry name" value="ALPHA/BETA HYDROLASE DOMAIN-CONTAINING PROTEIN"/>
    <property type="match status" value="1"/>
</dbReference>
<dbReference type="InParanoid" id="A0A0V0QY79"/>
<keyword evidence="3" id="KW-1185">Reference proteome</keyword>
<gene>
    <name evidence="2" type="ORF">PPERSA_06907</name>
</gene>
<evidence type="ECO:0000256" key="1">
    <source>
        <dbReference type="SAM" id="Phobius"/>
    </source>
</evidence>
<sequence length="706" mass="82051">MNILDADQENQLLGSQLIQGYASKFQTTLEKSVLRLKIFYLIIFAILLIWYFIWVYIASTGFFAGNFVPVKRYILNETNKAINLQDKFQGLKHLIEYIQKPNTDRGIIQDDLEKATAAIKFEAYLNKVKDGNEQNLNPTQNEFLIELPFLMDKLKKIEVQDKDRGKNYGTLYEFITDPAKIGDYLQNVADSKNFIRFSEEVQEQLQSEVLPQIQRTITNIVQIQEQNTQNISDIFSDFNPLITFKLFHQFLEEILGARSFQITGNDKKKIDCLYLPPFENLQQQQIQNQGALANFIKINQPPIMLMLNKNSSYFEQEAMGSLVRFYRGLGIGVVSMNIRGYGDSEGKPRIEDIEQDGEILVRYIRDNFKPRKLGINGWSLGGMFATYLAKQCDADFLFADRTFSRPCEAARFLLEQRGFVQEYAPYLGKYSQILLQNLPFQNWGKNSGKNFVEFRGKKLLAYDRNDEIIPYPASLKNAVTNNLFDKKFQTQFPTGFQSYFEFNQLTYRLEAIKISKAEQKKCFKELQFINQLIEVSQKTNKQLGNGIEFQLKSLLQLIKIDELCLLDCFNYEKSLRFGIFQQLIINIVIYNSILRPDCFREAFTQFFNQIDQIQQNLGEIRGEEGLKIQLQTNSLPSLKEIILKASNANMHSETQAEDTGVLQDHNTKIISVNLGHNNYFSEQEYKIFENYLRECEFIPNNNLQNF</sequence>
<dbReference type="InterPro" id="IPR029058">
    <property type="entry name" value="AB_hydrolase_fold"/>
</dbReference>
<organism evidence="2 3">
    <name type="scientific">Pseudocohnilembus persalinus</name>
    <name type="common">Ciliate</name>
    <dbReference type="NCBI Taxonomy" id="266149"/>
    <lineage>
        <taxon>Eukaryota</taxon>
        <taxon>Sar</taxon>
        <taxon>Alveolata</taxon>
        <taxon>Ciliophora</taxon>
        <taxon>Intramacronucleata</taxon>
        <taxon>Oligohymenophorea</taxon>
        <taxon>Scuticociliatia</taxon>
        <taxon>Philasterida</taxon>
        <taxon>Pseudocohnilembidae</taxon>
        <taxon>Pseudocohnilembus</taxon>
    </lineage>
</organism>
<keyword evidence="1" id="KW-1133">Transmembrane helix</keyword>
<proteinExistence type="predicted"/>
<dbReference type="GO" id="GO:0016020">
    <property type="term" value="C:membrane"/>
    <property type="evidence" value="ECO:0007669"/>
    <property type="project" value="TreeGrafter"/>
</dbReference>
<dbReference type="Proteomes" id="UP000054937">
    <property type="component" value="Unassembled WGS sequence"/>
</dbReference>
<comment type="caution">
    <text evidence="2">The sequence shown here is derived from an EMBL/GenBank/DDBJ whole genome shotgun (WGS) entry which is preliminary data.</text>
</comment>
<dbReference type="AlphaFoldDB" id="A0A0V0QY79"/>